<evidence type="ECO:0000256" key="1">
    <source>
        <dbReference type="ARBA" id="ARBA00004651"/>
    </source>
</evidence>
<gene>
    <name evidence="14" type="ORF">JF547_17005</name>
</gene>
<evidence type="ECO:0000256" key="9">
    <source>
        <dbReference type="ARBA" id="ARBA00022967"/>
    </source>
</evidence>
<dbReference type="InterPro" id="IPR006068">
    <property type="entry name" value="ATPase_P-typ_cation-transptr_C"/>
</dbReference>
<dbReference type="SUPFAM" id="SSF81665">
    <property type="entry name" value="Calcium ATPase, transmembrane domain M"/>
    <property type="match status" value="1"/>
</dbReference>
<dbReference type="GO" id="GO:0036376">
    <property type="term" value="P:sodium ion export across plasma membrane"/>
    <property type="evidence" value="ECO:0007669"/>
    <property type="project" value="TreeGrafter"/>
</dbReference>
<dbReference type="Gene3D" id="3.40.1110.10">
    <property type="entry name" value="Calcium-transporting ATPase, cytoplasmic domain N"/>
    <property type="match status" value="1"/>
</dbReference>
<protein>
    <submittedName>
        <fullName evidence="14">Cation-transporting P-type ATPase</fullName>
    </submittedName>
</protein>
<organism evidence="14 15">
    <name type="scientific">Thalassospira povalilytica</name>
    <dbReference type="NCBI Taxonomy" id="732237"/>
    <lineage>
        <taxon>Bacteria</taxon>
        <taxon>Pseudomonadati</taxon>
        <taxon>Pseudomonadota</taxon>
        <taxon>Alphaproteobacteria</taxon>
        <taxon>Rhodospirillales</taxon>
        <taxon>Thalassospiraceae</taxon>
        <taxon>Thalassospira</taxon>
    </lineage>
</organism>
<dbReference type="EMBL" id="JAEKJW010000003">
    <property type="protein sequence ID" value="MBN8198172.1"/>
    <property type="molecule type" value="Genomic_DNA"/>
</dbReference>
<keyword evidence="3" id="KW-1003">Cell membrane</keyword>
<dbReference type="GO" id="GO:0005886">
    <property type="term" value="C:plasma membrane"/>
    <property type="evidence" value="ECO:0007669"/>
    <property type="project" value="UniProtKB-SubCell"/>
</dbReference>
<evidence type="ECO:0000256" key="5">
    <source>
        <dbReference type="ARBA" id="ARBA00022692"/>
    </source>
</evidence>
<feature type="transmembrane region" description="Helical" evidence="12">
    <location>
        <begin position="850"/>
        <end position="873"/>
    </location>
</feature>
<dbReference type="FunFam" id="2.70.150.10:FF:000160">
    <property type="entry name" value="Sarcoplasmic/endoplasmic reticulum calcium ATPase 1"/>
    <property type="match status" value="1"/>
</dbReference>
<dbReference type="FunFam" id="3.40.50.1000:FF:000028">
    <property type="entry name" value="Calcium-transporting P-type ATPase, putative"/>
    <property type="match status" value="1"/>
</dbReference>
<dbReference type="GO" id="GO:0005391">
    <property type="term" value="F:P-type sodium:potassium-exchanging transporter activity"/>
    <property type="evidence" value="ECO:0007669"/>
    <property type="project" value="TreeGrafter"/>
</dbReference>
<dbReference type="SFLD" id="SFLDS00003">
    <property type="entry name" value="Haloacid_Dehalogenase"/>
    <property type="match status" value="1"/>
</dbReference>
<keyword evidence="6" id="KW-0547">Nucleotide-binding</keyword>
<dbReference type="PROSITE" id="PS00154">
    <property type="entry name" value="ATPASE_E1_E2"/>
    <property type="match status" value="1"/>
</dbReference>
<dbReference type="GO" id="GO:0016887">
    <property type="term" value="F:ATP hydrolysis activity"/>
    <property type="evidence" value="ECO:0007669"/>
    <property type="project" value="InterPro"/>
</dbReference>
<dbReference type="GO" id="GO:1902600">
    <property type="term" value="P:proton transmembrane transport"/>
    <property type="evidence" value="ECO:0007669"/>
    <property type="project" value="TreeGrafter"/>
</dbReference>
<evidence type="ECO:0000259" key="13">
    <source>
        <dbReference type="SMART" id="SM00831"/>
    </source>
</evidence>
<dbReference type="SUPFAM" id="SSF56784">
    <property type="entry name" value="HAD-like"/>
    <property type="match status" value="1"/>
</dbReference>
<evidence type="ECO:0000313" key="15">
    <source>
        <dbReference type="Proteomes" id="UP000664405"/>
    </source>
</evidence>
<dbReference type="GO" id="GO:0006883">
    <property type="term" value="P:intracellular sodium ion homeostasis"/>
    <property type="evidence" value="ECO:0007669"/>
    <property type="project" value="TreeGrafter"/>
</dbReference>
<evidence type="ECO:0000256" key="10">
    <source>
        <dbReference type="ARBA" id="ARBA00022989"/>
    </source>
</evidence>
<keyword evidence="9" id="KW-1278">Translocase</keyword>
<dbReference type="InterPro" id="IPR050510">
    <property type="entry name" value="Cation_transp_ATPase_P-type"/>
</dbReference>
<evidence type="ECO:0000256" key="7">
    <source>
        <dbReference type="ARBA" id="ARBA00022840"/>
    </source>
</evidence>
<keyword evidence="8" id="KW-0460">Magnesium</keyword>
<dbReference type="InterPro" id="IPR004014">
    <property type="entry name" value="ATPase_P-typ_cation-transptr_N"/>
</dbReference>
<evidence type="ECO:0000256" key="12">
    <source>
        <dbReference type="SAM" id="Phobius"/>
    </source>
</evidence>
<accession>A0A8I1SJA3</accession>
<feature type="transmembrane region" description="Helical" evidence="12">
    <location>
        <begin position="261"/>
        <end position="283"/>
    </location>
</feature>
<keyword evidence="11 12" id="KW-0472">Membrane</keyword>
<dbReference type="Proteomes" id="UP000664405">
    <property type="component" value="Unassembled WGS sequence"/>
</dbReference>
<feature type="transmembrane region" description="Helical" evidence="12">
    <location>
        <begin position="776"/>
        <end position="799"/>
    </location>
</feature>
<dbReference type="SUPFAM" id="SSF81660">
    <property type="entry name" value="Metal cation-transporting ATPase, ATP-binding domain N"/>
    <property type="match status" value="1"/>
</dbReference>
<keyword evidence="7" id="KW-0067">ATP-binding</keyword>
<comment type="similarity">
    <text evidence="2">Belongs to the cation transport ATPase (P-type) (TC 3.A.3) family. Type IIA subfamily.</text>
</comment>
<dbReference type="PRINTS" id="PR00119">
    <property type="entry name" value="CATATPASE"/>
</dbReference>
<evidence type="ECO:0000256" key="4">
    <source>
        <dbReference type="ARBA" id="ARBA00022553"/>
    </source>
</evidence>
<dbReference type="CDD" id="cd02080">
    <property type="entry name" value="P-type_ATPase_cation"/>
    <property type="match status" value="1"/>
</dbReference>
<dbReference type="Pfam" id="PF00122">
    <property type="entry name" value="E1-E2_ATPase"/>
    <property type="match status" value="1"/>
</dbReference>
<dbReference type="InterPro" id="IPR044492">
    <property type="entry name" value="P_typ_ATPase_HD_dom"/>
</dbReference>
<dbReference type="InterPro" id="IPR018303">
    <property type="entry name" value="ATPase_P-typ_P_site"/>
</dbReference>
<dbReference type="InterPro" id="IPR008250">
    <property type="entry name" value="ATPase_P-typ_transduc_dom_A_sf"/>
</dbReference>
<dbReference type="SFLD" id="SFLDF00027">
    <property type="entry name" value="p-type_atpase"/>
    <property type="match status" value="1"/>
</dbReference>
<sequence length="915" mass="97643">MASRNGSNNGQSSQDKTAPAAWHGLAIDAVCDQLECDRTGLSHDAVIARQSQYGPNSLPTAKPKSALVRFARQFNNLLIYVLLIASSVTAMMAHWIDTVVILAVCFLNATIGFIQEGKAEETLRAIKNMLSPSASVLRDGQRKTIPTTELVPGDVVRLEAGDRIPADVRLFMVKNFGVLESALTGESLVVTKNADPVAREAALGDRKSMAYAGTLVTTGQAQGLVVATGFQTEIGKINRLLGDVAALTTPLLRQMSQFAKILTGIILLVAVMVFAFGVVVQGMSIDATFVAVVSLTVAGIPEGLPAILTIAMAIGVQRMAGQHAIIRRLPAVETLGAVSVICSDKTGTLTRNEMTVQSVWMPDCNVDVSGIGYDPHGGFVASGVEKDADDIPGLALLTRAAMLCNDAKLVRKDDAWNVLGDPMEGALLVLAMKAGFDQDRLDETVPRLDVLPFDSSYKYMATLHHDHAGHKLIVVKGAPDRLVAMASHQRNSDGQDHEIDREKWTAGIAGLAAQGMRVLAVAIREMPASHQELTFDDVENGLVMIGLLGLVDPPRPEAISAVANCRQAGIRVKMITGDHGITAQAIGAQLGLENTERYLTGPEIDAMNQADLQQAIETTDIFARTSPENKLQLVMALQAAGRVVAMTGDGVNDAPALKRSDVGIAMGISGTEAAKEAAEMVLVDDNFASIVNAVREGRTVYDNLKKSITFLLPINGGETLGVLVALMMGVVLPISPLQILWVNMVSSIGLALSLAFEKAEPDLMARKPRNVAEPVLSGFLVWRIVFVSLLFMAGIFGSFELALMQGASVETARTVAVNVLVAMEVFYLFSVRYLGGTSLTLRGMVGTRPVLIAISSVFVLQLVFTYVPVMHFLFETRPVSIVAGIGIIGAGIGLFVILELEKLVIRVVTDRIGKT</sequence>
<feature type="transmembrane region" description="Helical" evidence="12">
    <location>
        <begin position="879"/>
        <end position="898"/>
    </location>
</feature>
<feature type="transmembrane region" description="Helical" evidence="12">
    <location>
        <begin position="98"/>
        <end position="114"/>
    </location>
</feature>
<dbReference type="RefSeq" id="WP_206928104.1">
    <property type="nucleotide sequence ID" value="NZ_JAEKJW010000003.1"/>
</dbReference>
<dbReference type="SUPFAM" id="SSF81653">
    <property type="entry name" value="Calcium ATPase, transduction domain A"/>
    <property type="match status" value="1"/>
</dbReference>
<dbReference type="GO" id="GO:1990573">
    <property type="term" value="P:potassium ion import across plasma membrane"/>
    <property type="evidence" value="ECO:0007669"/>
    <property type="project" value="TreeGrafter"/>
</dbReference>
<feature type="transmembrane region" description="Helical" evidence="12">
    <location>
        <begin position="289"/>
        <end position="314"/>
    </location>
</feature>
<dbReference type="InterPro" id="IPR023298">
    <property type="entry name" value="ATPase_P-typ_TM_dom_sf"/>
</dbReference>
<keyword evidence="4" id="KW-0597">Phosphoprotein</keyword>
<dbReference type="InterPro" id="IPR023214">
    <property type="entry name" value="HAD_sf"/>
</dbReference>
<dbReference type="PRINTS" id="PR00120">
    <property type="entry name" value="HATPASE"/>
</dbReference>
<keyword evidence="10 12" id="KW-1133">Transmembrane helix</keyword>
<dbReference type="Pfam" id="PF00690">
    <property type="entry name" value="Cation_ATPase_N"/>
    <property type="match status" value="1"/>
</dbReference>
<dbReference type="GO" id="GO:0030007">
    <property type="term" value="P:intracellular potassium ion homeostasis"/>
    <property type="evidence" value="ECO:0007669"/>
    <property type="project" value="TreeGrafter"/>
</dbReference>
<dbReference type="InterPro" id="IPR023299">
    <property type="entry name" value="ATPase_P-typ_cyto_dom_N"/>
</dbReference>
<dbReference type="InterPro" id="IPR001757">
    <property type="entry name" value="P_typ_ATPase"/>
</dbReference>
<dbReference type="PANTHER" id="PTHR43294:SF21">
    <property type="entry name" value="CATION TRANSPORTING ATPASE"/>
    <property type="match status" value="1"/>
</dbReference>
<dbReference type="FunFam" id="3.40.50.1000:FF:000001">
    <property type="entry name" value="Phospholipid-transporting ATPase IC"/>
    <property type="match status" value="1"/>
</dbReference>
<feature type="transmembrane region" description="Helical" evidence="12">
    <location>
        <begin position="738"/>
        <end position="756"/>
    </location>
</feature>
<proteinExistence type="inferred from homology"/>
<dbReference type="Pfam" id="PF13246">
    <property type="entry name" value="Cation_ATPase"/>
    <property type="match status" value="1"/>
</dbReference>
<dbReference type="InterPro" id="IPR036412">
    <property type="entry name" value="HAD-like_sf"/>
</dbReference>
<dbReference type="AlphaFoldDB" id="A0A8I1SJA3"/>
<dbReference type="SMART" id="SM00831">
    <property type="entry name" value="Cation_ATPase_N"/>
    <property type="match status" value="1"/>
</dbReference>
<comment type="subcellular location">
    <subcellularLocation>
        <location evidence="1">Cell membrane</location>
        <topology evidence="1">Multi-pass membrane protein</topology>
    </subcellularLocation>
</comment>
<evidence type="ECO:0000256" key="11">
    <source>
        <dbReference type="ARBA" id="ARBA00023136"/>
    </source>
</evidence>
<dbReference type="InterPro" id="IPR059000">
    <property type="entry name" value="ATPase_P-type_domA"/>
</dbReference>
<dbReference type="Pfam" id="PF00689">
    <property type="entry name" value="Cation_ATPase_C"/>
    <property type="match status" value="1"/>
</dbReference>
<dbReference type="Gene3D" id="1.20.1110.10">
    <property type="entry name" value="Calcium-transporting ATPase, transmembrane domain"/>
    <property type="match status" value="1"/>
</dbReference>
<evidence type="ECO:0000256" key="8">
    <source>
        <dbReference type="ARBA" id="ARBA00022842"/>
    </source>
</evidence>
<feature type="domain" description="Cation-transporting P-type ATPase N-terminal" evidence="13">
    <location>
        <begin position="21"/>
        <end position="94"/>
    </location>
</feature>
<name>A0A8I1SJA3_9PROT</name>
<dbReference type="PANTHER" id="PTHR43294">
    <property type="entry name" value="SODIUM/POTASSIUM-TRANSPORTING ATPASE SUBUNIT ALPHA"/>
    <property type="match status" value="1"/>
</dbReference>
<comment type="caution">
    <text evidence="14">The sequence shown here is derived from an EMBL/GenBank/DDBJ whole genome shotgun (WGS) entry which is preliminary data.</text>
</comment>
<dbReference type="Gene3D" id="2.70.150.10">
    <property type="entry name" value="Calcium-transporting ATPase, cytoplasmic transduction domain A"/>
    <property type="match status" value="1"/>
</dbReference>
<feature type="transmembrane region" description="Helical" evidence="12">
    <location>
        <begin position="74"/>
        <end position="92"/>
    </location>
</feature>
<dbReference type="NCBIfam" id="TIGR01494">
    <property type="entry name" value="ATPase_P-type"/>
    <property type="match status" value="3"/>
</dbReference>
<dbReference type="SFLD" id="SFLDG00002">
    <property type="entry name" value="C1.7:_P-type_atpase_like"/>
    <property type="match status" value="1"/>
</dbReference>
<evidence type="ECO:0000313" key="14">
    <source>
        <dbReference type="EMBL" id="MBN8198172.1"/>
    </source>
</evidence>
<evidence type="ECO:0000256" key="2">
    <source>
        <dbReference type="ARBA" id="ARBA00005675"/>
    </source>
</evidence>
<feature type="transmembrane region" description="Helical" evidence="12">
    <location>
        <begin position="811"/>
        <end position="829"/>
    </location>
</feature>
<evidence type="ECO:0000256" key="3">
    <source>
        <dbReference type="ARBA" id="ARBA00022475"/>
    </source>
</evidence>
<reference evidence="14" key="1">
    <citation type="submission" date="2020-12" db="EMBL/GenBank/DDBJ databases">
        <title>Oil enriched cultivation method for isolating marine PHA-producing bacteria.</title>
        <authorList>
            <person name="Zheng W."/>
            <person name="Yu S."/>
            <person name="Huang Y."/>
        </authorList>
    </citation>
    <scope>NUCLEOTIDE SEQUENCE</scope>
    <source>
        <strain evidence="14">SY-2-3</strain>
    </source>
</reference>
<feature type="transmembrane region" description="Helical" evidence="12">
    <location>
        <begin position="708"/>
        <end position="732"/>
    </location>
</feature>
<evidence type="ECO:0000256" key="6">
    <source>
        <dbReference type="ARBA" id="ARBA00022741"/>
    </source>
</evidence>
<keyword evidence="5 12" id="KW-0812">Transmembrane</keyword>
<dbReference type="Gene3D" id="3.40.50.1000">
    <property type="entry name" value="HAD superfamily/HAD-like"/>
    <property type="match status" value="1"/>
</dbReference>
<dbReference type="GO" id="GO:0005524">
    <property type="term" value="F:ATP binding"/>
    <property type="evidence" value="ECO:0007669"/>
    <property type="project" value="UniProtKB-KW"/>
</dbReference>